<organism evidence="1 2">
    <name type="scientific">Abeliophyllum distichum</name>
    <dbReference type="NCBI Taxonomy" id="126358"/>
    <lineage>
        <taxon>Eukaryota</taxon>
        <taxon>Viridiplantae</taxon>
        <taxon>Streptophyta</taxon>
        <taxon>Embryophyta</taxon>
        <taxon>Tracheophyta</taxon>
        <taxon>Spermatophyta</taxon>
        <taxon>Magnoliopsida</taxon>
        <taxon>eudicotyledons</taxon>
        <taxon>Gunneridae</taxon>
        <taxon>Pentapetalae</taxon>
        <taxon>asterids</taxon>
        <taxon>lamiids</taxon>
        <taxon>Lamiales</taxon>
        <taxon>Oleaceae</taxon>
        <taxon>Forsythieae</taxon>
        <taxon>Abeliophyllum</taxon>
    </lineage>
</organism>
<dbReference type="AlphaFoldDB" id="A0ABD1QDY1"/>
<protein>
    <submittedName>
        <fullName evidence="1">Uncharacterized protein</fullName>
    </submittedName>
</protein>
<evidence type="ECO:0000313" key="1">
    <source>
        <dbReference type="EMBL" id="KAL2474373.1"/>
    </source>
</evidence>
<gene>
    <name evidence="1" type="ORF">Adt_35109</name>
</gene>
<keyword evidence="2" id="KW-1185">Reference proteome</keyword>
<dbReference type="EMBL" id="JBFOLK010000011">
    <property type="protein sequence ID" value="KAL2474373.1"/>
    <property type="molecule type" value="Genomic_DNA"/>
</dbReference>
<sequence>MDEPVWMVSGKISLDEELTGLKKTSRAQISSLEDGLENYQLEVELFTIAFLMSEYKNGKHTSLDLDKVIAEYVELCQMLGITNMLEEQLEDEVRGICPSDDDGQA</sequence>
<reference evidence="2" key="1">
    <citation type="submission" date="2024-07" db="EMBL/GenBank/DDBJ databases">
        <title>Two chromosome-level genome assemblies of Korean endemic species Abeliophyllum distichum and Forsythia ovata (Oleaceae).</title>
        <authorList>
            <person name="Jang H."/>
        </authorList>
    </citation>
    <scope>NUCLEOTIDE SEQUENCE [LARGE SCALE GENOMIC DNA]</scope>
</reference>
<dbReference type="Proteomes" id="UP001604336">
    <property type="component" value="Unassembled WGS sequence"/>
</dbReference>
<name>A0ABD1QDY1_9LAMI</name>
<evidence type="ECO:0000313" key="2">
    <source>
        <dbReference type="Proteomes" id="UP001604336"/>
    </source>
</evidence>
<accession>A0ABD1QDY1</accession>
<comment type="caution">
    <text evidence="1">The sequence shown here is derived from an EMBL/GenBank/DDBJ whole genome shotgun (WGS) entry which is preliminary data.</text>
</comment>
<proteinExistence type="predicted"/>